<evidence type="ECO:0000256" key="6">
    <source>
        <dbReference type="ARBA" id="ARBA00022989"/>
    </source>
</evidence>
<dbReference type="Proteomes" id="UP000009233">
    <property type="component" value="Plasmid pTHTHE1601"/>
</dbReference>
<feature type="transmembrane region" description="Helical" evidence="10">
    <location>
        <begin position="87"/>
        <end position="108"/>
    </location>
</feature>
<keyword evidence="5 10" id="KW-0812">Transmembrane</keyword>
<evidence type="ECO:0000313" key="12">
    <source>
        <dbReference type="Proteomes" id="UP000009233"/>
    </source>
</evidence>
<dbReference type="RefSeq" id="WP_014510991.1">
    <property type="nucleotide sequence ID" value="NC_017273.1"/>
</dbReference>
<feature type="transmembrane region" description="Helical" evidence="10">
    <location>
        <begin position="12"/>
        <end position="31"/>
    </location>
</feature>
<evidence type="ECO:0000256" key="9">
    <source>
        <dbReference type="ARBA" id="ARBA00031636"/>
    </source>
</evidence>
<evidence type="ECO:0000256" key="5">
    <source>
        <dbReference type="ARBA" id="ARBA00022692"/>
    </source>
</evidence>
<proteinExistence type="predicted"/>
<evidence type="ECO:0000256" key="2">
    <source>
        <dbReference type="ARBA" id="ARBA00022448"/>
    </source>
</evidence>
<gene>
    <name evidence="11" type="ordered locus">Ththe16_1974</name>
</gene>
<keyword evidence="8 10" id="KW-0472">Membrane</keyword>
<evidence type="ECO:0000256" key="7">
    <source>
        <dbReference type="ARBA" id="ARBA00023065"/>
    </source>
</evidence>
<feature type="transmembrane region" description="Helical" evidence="10">
    <location>
        <begin position="43"/>
        <end position="66"/>
    </location>
</feature>
<dbReference type="EMBL" id="CP002778">
    <property type="protein sequence ID" value="AEG34365.1"/>
    <property type="molecule type" value="Genomic_DNA"/>
</dbReference>
<feature type="transmembrane region" description="Helical" evidence="10">
    <location>
        <begin position="314"/>
        <end position="331"/>
    </location>
</feature>
<dbReference type="GO" id="GO:0006811">
    <property type="term" value="P:monoatomic ion transport"/>
    <property type="evidence" value="ECO:0007669"/>
    <property type="project" value="UniProtKB-KW"/>
</dbReference>
<dbReference type="KEGG" id="tts:Ththe16_1974"/>
<evidence type="ECO:0000256" key="10">
    <source>
        <dbReference type="SAM" id="Phobius"/>
    </source>
</evidence>
<keyword evidence="3" id="KW-0050">Antiport</keyword>
<dbReference type="HOGENOM" id="CLU_012893_5_3_0"/>
<dbReference type="NCBIfam" id="TIGR00797">
    <property type="entry name" value="matE"/>
    <property type="match status" value="1"/>
</dbReference>
<dbReference type="GO" id="GO:0015297">
    <property type="term" value="F:antiporter activity"/>
    <property type="evidence" value="ECO:0007669"/>
    <property type="project" value="UniProtKB-KW"/>
</dbReference>
<protein>
    <recommendedName>
        <fullName evidence="9">Multidrug-efflux transporter</fullName>
    </recommendedName>
</protein>
<dbReference type="GO" id="GO:0042910">
    <property type="term" value="F:xenobiotic transmembrane transporter activity"/>
    <property type="evidence" value="ECO:0007669"/>
    <property type="project" value="InterPro"/>
</dbReference>
<dbReference type="InterPro" id="IPR050222">
    <property type="entry name" value="MATE_MdtK"/>
</dbReference>
<dbReference type="Pfam" id="PF01554">
    <property type="entry name" value="MatE"/>
    <property type="match status" value="2"/>
</dbReference>
<name>F6DIW8_THETG</name>
<dbReference type="PIRSF" id="PIRSF006603">
    <property type="entry name" value="DinF"/>
    <property type="match status" value="1"/>
</dbReference>
<keyword evidence="7" id="KW-0406">Ion transport</keyword>
<accession>F6DIW8</accession>
<dbReference type="PANTHER" id="PTHR43298">
    <property type="entry name" value="MULTIDRUG RESISTANCE PROTEIN NORM-RELATED"/>
    <property type="match status" value="1"/>
</dbReference>
<evidence type="ECO:0000313" key="11">
    <source>
        <dbReference type="EMBL" id="AEG34365.1"/>
    </source>
</evidence>
<keyword evidence="11" id="KW-0614">Plasmid</keyword>
<keyword evidence="4" id="KW-1003">Cell membrane</keyword>
<feature type="transmembrane region" description="Helical" evidence="10">
    <location>
        <begin position="244"/>
        <end position="266"/>
    </location>
</feature>
<evidence type="ECO:0000256" key="3">
    <source>
        <dbReference type="ARBA" id="ARBA00022449"/>
    </source>
</evidence>
<feature type="transmembrane region" description="Helical" evidence="10">
    <location>
        <begin position="351"/>
        <end position="370"/>
    </location>
</feature>
<organism evidence="11 12">
    <name type="scientific">Thermus thermophilus (strain SG0.5JP17-16)</name>
    <dbReference type="NCBI Taxonomy" id="762633"/>
    <lineage>
        <taxon>Bacteria</taxon>
        <taxon>Thermotogati</taxon>
        <taxon>Deinococcota</taxon>
        <taxon>Deinococci</taxon>
        <taxon>Thermales</taxon>
        <taxon>Thermaceae</taxon>
        <taxon>Thermus</taxon>
    </lineage>
</organism>
<comment type="subcellular location">
    <subcellularLocation>
        <location evidence="1">Cell membrane</location>
        <topology evidence="1">Multi-pass membrane protein</topology>
    </subcellularLocation>
</comment>
<dbReference type="CDD" id="cd13133">
    <property type="entry name" value="MATE_like_7"/>
    <property type="match status" value="1"/>
</dbReference>
<feature type="transmembrane region" description="Helical" evidence="10">
    <location>
        <begin position="412"/>
        <end position="430"/>
    </location>
</feature>
<dbReference type="InterPro" id="IPR002528">
    <property type="entry name" value="MATE_fam"/>
</dbReference>
<dbReference type="AlphaFoldDB" id="F6DIW8"/>
<keyword evidence="6 10" id="KW-1133">Transmembrane helix</keyword>
<evidence type="ECO:0000256" key="1">
    <source>
        <dbReference type="ARBA" id="ARBA00004651"/>
    </source>
</evidence>
<geneLocation type="plasmid" evidence="11 12">
    <name>pTHTHE1601</name>
</geneLocation>
<dbReference type="InterPro" id="IPR048279">
    <property type="entry name" value="MdtK-like"/>
</dbReference>
<feature type="transmembrane region" description="Helical" evidence="10">
    <location>
        <begin position="128"/>
        <end position="146"/>
    </location>
</feature>
<feature type="transmembrane region" description="Helical" evidence="10">
    <location>
        <begin position="382"/>
        <end position="400"/>
    </location>
</feature>
<evidence type="ECO:0000256" key="8">
    <source>
        <dbReference type="ARBA" id="ARBA00023136"/>
    </source>
</evidence>
<dbReference type="PATRIC" id="fig|762633.3.peg.1961"/>
<dbReference type="GO" id="GO:0005886">
    <property type="term" value="C:plasma membrane"/>
    <property type="evidence" value="ECO:0007669"/>
    <property type="project" value="UniProtKB-SubCell"/>
</dbReference>
<reference evidence="11" key="1">
    <citation type="submission" date="2011-05" db="EMBL/GenBank/DDBJ databases">
        <title>Complete sequence of plasmid of Thermus thermophilus SG0.5JP17-16.</title>
        <authorList>
            <consortium name="US DOE Joint Genome Institute"/>
            <person name="Lucas S."/>
            <person name="Han J."/>
            <person name="Lapidus A."/>
            <person name="Cheng J.-F."/>
            <person name="Goodwin L."/>
            <person name="Pitluck S."/>
            <person name="Peters L."/>
            <person name="Mikhailova N."/>
            <person name="Teshima H."/>
            <person name="Han C."/>
            <person name="Tapia R."/>
            <person name="Land M."/>
            <person name="Hauser L."/>
            <person name="Kyrpides N."/>
            <person name="Ivanova N."/>
            <person name="Pagani I."/>
            <person name="Allgaier M."/>
            <person name="Hugenholtz P."/>
            <person name="Singer S."/>
            <person name="Gladden J."/>
            <person name="Woyke T."/>
        </authorList>
    </citation>
    <scope>NUCLEOTIDE SEQUENCE</scope>
    <source>
        <strain evidence="11">SG0.5JP17-16</strain>
        <plasmid evidence="11">pTHTHE1601</plasmid>
    </source>
</reference>
<dbReference type="PANTHER" id="PTHR43298:SF2">
    <property type="entry name" value="FMN_FAD EXPORTER YEEO-RELATED"/>
    <property type="match status" value="1"/>
</dbReference>
<evidence type="ECO:0000256" key="4">
    <source>
        <dbReference type="ARBA" id="ARBA00022475"/>
    </source>
</evidence>
<keyword evidence="2" id="KW-0813">Transport</keyword>
<feature type="transmembrane region" description="Helical" evidence="10">
    <location>
        <begin position="272"/>
        <end position="293"/>
    </location>
</feature>
<feature type="transmembrane region" description="Helical" evidence="10">
    <location>
        <begin position="158"/>
        <end position="178"/>
    </location>
</feature>
<feature type="transmembrane region" description="Helical" evidence="10">
    <location>
        <begin position="190"/>
        <end position="209"/>
    </location>
</feature>
<sequence>MTAMAERWRSILGLALPIIGASLVEIILGLVDTAFLGRLGAGALAAVATASALYSVVVQVVATSAIGYQILAARAFGASDRARVDALYSNAVVLVAAVAALGVLLLFFSLPLLRLIASTEEVAQEALLFLRIRSPSLLFFALGLALRSTLYTAKQAHWVFRASVLSVSANIVLDYLLIFGKLGLPAMGTAGAALASTIATLLGYMYLYWVHLRLKLAAFLPRAAHAHGVREQLRLSGPEMANAFLDYVGTAVLFLFMGQLGTYALAGGRIGFTLLLFFFALAFGLGFAVQILVGHHLGAGRTEDFRKDLHAGHWLGVPTFLLLGFLTYLAREPLALVFTSSPEVVAEAVQALIPVALSLPLMAATMVEVGGLRALGYTQWNMYSNLAVIWFVQMPVAWLLGVKLGLGLEGVFAGFVAYFGVRWLVTHVLLNRGLRRISQADTVSQ</sequence>